<sequence length="36" mass="4694">MTHYRRLYNIFRQKQFKKSQQPRFTNQLFRPKKHKI</sequence>
<organism evidence="1">
    <name type="scientific">Rhizophora mucronata</name>
    <name type="common">Asiatic mangrove</name>
    <dbReference type="NCBI Taxonomy" id="61149"/>
    <lineage>
        <taxon>Eukaryota</taxon>
        <taxon>Viridiplantae</taxon>
        <taxon>Streptophyta</taxon>
        <taxon>Embryophyta</taxon>
        <taxon>Tracheophyta</taxon>
        <taxon>Spermatophyta</taxon>
        <taxon>Magnoliopsida</taxon>
        <taxon>eudicotyledons</taxon>
        <taxon>Gunneridae</taxon>
        <taxon>Pentapetalae</taxon>
        <taxon>rosids</taxon>
        <taxon>fabids</taxon>
        <taxon>Malpighiales</taxon>
        <taxon>Rhizophoraceae</taxon>
        <taxon>Rhizophora</taxon>
    </lineage>
</organism>
<name>A0A2P2KZ07_RHIMU</name>
<accession>A0A2P2KZ07</accession>
<proteinExistence type="predicted"/>
<reference evidence="1" key="1">
    <citation type="submission" date="2018-02" db="EMBL/GenBank/DDBJ databases">
        <title>Rhizophora mucronata_Transcriptome.</title>
        <authorList>
            <person name="Meera S.P."/>
            <person name="Sreeshan A."/>
            <person name="Augustine A."/>
        </authorList>
    </citation>
    <scope>NUCLEOTIDE SEQUENCE</scope>
    <source>
        <tissue evidence="1">Leaf</tissue>
    </source>
</reference>
<dbReference type="EMBL" id="GGEC01030452">
    <property type="protein sequence ID" value="MBX10936.1"/>
    <property type="molecule type" value="Transcribed_RNA"/>
</dbReference>
<protein>
    <submittedName>
        <fullName evidence="1">Uncharacterized protein</fullName>
    </submittedName>
</protein>
<evidence type="ECO:0000313" key="1">
    <source>
        <dbReference type="EMBL" id="MBX10936.1"/>
    </source>
</evidence>
<dbReference type="AlphaFoldDB" id="A0A2P2KZ07"/>